<proteinExistence type="predicted"/>
<dbReference type="InterPro" id="IPR016053">
    <property type="entry name" value="Haem_Oase-like"/>
</dbReference>
<gene>
    <name evidence="1" type="ORF">ACFQ2N_08755</name>
</gene>
<dbReference type="CDD" id="cd19166">
    <property type="entry name" value="HemeO-bac"/>
    <property type="match status" value="1"/>
</dbReference>
<dbReference type="Proteomes" id="UP001597033">
    <property type="component" value="Unassembled WGS sequence"/>
</dbReference>
<protein>
    <submittedName>
        <fullName evidence="1">Biliverdin-producing heme oxygenase</fullName>
    </submittedName>
</protein>
<sequence length="180" mass="19859">MRTATHPAHRAVESLPLMRALMSADIDPSTYTDVLRRQWRIHAGWEQANADWLRAQAWTYRPRAPALQADLDWLQAGAPDGAPMPAPRVDDDASGWGMLYVVEGSALGGQVIARHLRRTRPELAGALRHFGAATPPGQEWPRFLALLERHLRDASALARAVDGARALLAHFHHHLAGARA</sequence>
<evidence type="ECO:0000313" key="1">
    <source>
        <dbReference type="EMBL" id="MFD1042439.1"/>
    </source>
</evidence>
<dbReference type="SUPFAM" id="SSF48613">
    <property type="entry name" value="Heme oxygenase-like"/>
    <property type="match status" value="1"/>
</dbReference>
<dbReference type="Gene3D" id="1.20.910.10">
    <property type="entry name" value="Heme oxygenase-like"/>
    <property type="match status" value="1"/>
</dbReference>
<comment type="caution">
    <text evidence="1">The sequence shown here is derived from an EMBL/GenBank/DDBJ whole genome shotgun (WGS) entry which is preliminary data.</text>
</comment>
<name>A0ABW3LYM3_9GAMM</name>
<dbReference type="RefSeq" id="WP_238394274.1">
    <property type="nucleotide sequence ID" value="NZ_JBHTKN010000005.1"/>
</dbReference>
<dbReference type="InterPro" id="IPR016084">
    <property type="entry name" value="Haem_Oase-like_multi-hlx"/>
</dbReference>
<reference evidence="2" key="1">
    <citation type="journal article" date="2019" name="Int. J. Syst. Evol. Microbiol.">
        <title>The Global Catalogue of Microorganisms (GCM) 10K type strain sequencing project: providing services to taxonomists for standard genome sequencing and annotation.</title>
        <authorList>
            <consortium name="The Broad Institute Genomics Platform"/>
            <consortium name="The Broad Institute Genome Sequencing Center for Infectious Disease"/>
            <person name="Wu L."/>
            <person name="Ma J."/>
        </authorList>
    </citation>
    <scope>NUCLEOTIDE SEQUENCE [LARGE SCALE GENOMIC DNA]</scope>
    <source>
        <strain evidence="2">CCUG 55854</strain>
    </source>
</reference>
<evidence type="ECO:0000313" key="2">
    <source>
        <dbReference type="Proteomes" id="UP001597033"/>
    </source>
</evidence>
<organism evidence="1 2">
    <name type="scientific">Pseudoxanthomonas kaohsiungensis</name>
    <dbReference type="NCBI Taxonomy" id="283923"/>
    <lineage>
        <taxon>Bacteria</taxon>
        <taxon>Pseudomonadati</taxon>
        <taxon>Pseudomonadota</taxon>
        <taxon>Gammaproteobacteria</taxon>
        <taxon>Lysobacterales</taxon>
        <taxon>Lysobacteraceae</taxon>
        <taxon>Pseudoxanthomonas</taxon>
    </lineage>
</organism>
<accession>A0ABW3LYM3</accession>
<keyword evidence="2" id="KW-1185">Reference proteome</keyword>
<dbReference type="EMBL" id="JBHTKN010000005">
    <property type="protein sequence ID" value="MFD1042439.1"/>
    <property type="molecule type" value="Genomic_DNA"/>
</dbReference>
<dbReference type="Pfam" id="PF01126">
    <property type="entry name" value="Heme_oxygenase"/>
    <property type="match status" value="1"/>
</dbReference>